<dbReference type="EMBL" id="AFWT01000033">
    <property type="protein sequence ID" value="EGV28616.1"/>
    <property type="molecule type" value="Genomic_DNA"/>
</dbReference>
<feature type="transmembrane region" description="Helical" evidence="1">
    <location>
        <begin position="336"/>
        <end position="358"/>
    </location>
</feature>
<keyword evidence="1" id="KW-1133">Transmembrane helix</keyword>
<dbReference type="Proteomes" id="UP000004200">
    <property type="component" value="Unassembled WGS sequence"/>
</dbReference>
<keyword evidence="1" id="KW-0472">Membrane</keyword>
<proteinExistence type="predicted"/>
<accession>G2E5P5</accession>
<dbReference type="eggNOG" id="ENOG5033VHJ">
    <property type="taxonomic scope" value="Bacteria"/>
</dbReference>
<organism evidence="2 3">
    <name type="scientific">Thiorhodococcus drewsii AZ1</name>
    <dbReference type="NCBI Taxonomy" id="765913"/>
    <lineage>
        <taxon>Bacteria</taxon>
        <taxon>Pseudomonadati</taxon>
        <taxon>Pseudomonadota</taxon>
        <taxon>Gammaproteobacteria</taxon>
        <taxon>Chromatiales</taxon>
        <taxon>Chromatiaceae</taxon>
        <taxon>Thiorhodococcus</taxon>
    </lineage>
</organism>
<evidence type="ECO:0000256" key="1">
    <source>
        <dbReference type="SAM" id="Phobius"/>
    </source>
</evidence>
<dbReference type="OrthoDB" id="3423972at2"/>
<reference evidence="2 3" key="1">
    <citation type="submission" date="2011-06" db="EMBL/GenBank/DDBJ databases">
        <title>The draft genome of Thiorhodococcus drewsii AZ1.</title>
        <authorList>
            <consortium name="US DOE Joint Genome Institute (JGI-PGF)"/>
            <person name="Lucas S."/>
            <person name="Han J."/>
            <person name="Lapidus A."/>
            <person name="Cheng J.-F."/>
            <person name="Goodwin L."/>
            <person name="Pitluck S."/>
            <person name="Peters L."/>
            <person name="Land M.L."/>
            <person name="Hauser L."/>
            <person name="Vogl K."/>
            <person name="Liu Z."/>
            <person name="Imhoff J."/>
            <person name="Thiel V."/>
            <person name="Frigaard N.-U."/>
            <person name="Bryant D.A."/>
            <person name="Woyke T.J."/>
        </authorList>
    </citation>
    <scope>NUCLEOTIDE SEQUENCE [LARGE SCALE GENOMIC DNA]</scope>
    <source>
        <strain evidence="2 3">AZ1</strain>
    </source>
</reference>
<sequence length="373" mass="40504">MALSSIANRPIVAIIGSARKEITGDKEAEARWACKALGEALAKGGWRLAVYSERPDFIEADVVRGYVASGAAETGSVLCYYPQGSTCRFAERTQTPDVFRDVIDPSDDWEVSFYRSLLEVDAALILGGASSTLIAGHLILSRHLPILALESFGGAACKLWRYIKLRPECMAETDLDAMVGWRPASATECVSSLTRQHEQFQARERAEETKRIELQQRLAQLETAKVADRRRLTDITVALLLFLGMFGLIVASFAHGLVDKTNVTLLLGSLSLAGALGAAARMLTPSAPQYARWTPLLLGLFGGFFLGLLYLLPLMVGDNSLISLGTPITNALRFQHLSAVVVSFLAGLGFEITLSQLVSKAESTNKKTLKQLN</sequence>
<comment type="caution">
    <text evidence="2">The sequence shown here is derived from an EMBL/GenBank/DDBJ whole genome shotgun (WGS) entry which is preliminary data.</text>
</comment>
<evidence type="ECO:0000313" key="3">
    <source>
        <dbReference type="Proteomes" id="UP000004200"/>
    </source>
</evidence>
<evidence type="ECO:0000313" key="2">
    <source>
        <dbReference type="EMBL" id="EGV28616.1"/>
    </source>
</evidence>
<keyword evidence="3" id="KW-1185">Reference proteome</keyword>
<gene>
    <name evidence="2" type="ORF">ThidrDRAFT_3608</name>
</gene>
<feature type="transmembrane region" description="Helical" evidence="1">
    <location>
        <begin position="235"/>
        <end position="257"/>
    </location>
</feature>
<name>G2E5P5_9GAMM</name>
<dbReference type="AlphaFoldDB" id="G2E5P5"/>
<keyword evidence="1" id="KW-0812">Transmembrane</keyword>
<protein>
    <submittedName>
        <fullName evidence="2">Uncharacterized protein</fullName>
    </submittedName>
</protein>
<feature type="transmembrane region" description="Helical" evidence="1">
    <location>
        <begin position="296"/>
        <end position="316"/>
    </location>
</feature>
<feature type="transmembrane region" description="Helical" evidence="1">
    <location>
        <begin position="263"/>
        <end position="284"/>
    </location>
</feature>
<dbReference type="RefSeq" id="WP_007042321.1">
    <property type="nucleotide sequence ID" value="NZ_AFWT01000033.1"/>
</dbReference>